<dbReference type="Proteomes" id="UP000306855">
    <property type="component" value="Unassembled WGS sequence"/>
</dbReference>
<comment type="caution">
    <text evidence="3">The sequence shown here is derived from an EMBL/GenBank/DDBJ whole genome shotgun (WGS) entry which is preliminary data.</text>
</comment>
<dbReference type="Gene3D" id="2.60.40.3600">
    <property type="match status" value="1"/>
</dbReference>
<feature type="non-terminal residue" evidence="3">
    <location>
        <position position="1"/>
    </location>
</feature>
<dbReference type="Pfam" id="PF08428">
    <property type="entry name" value="Rib"/>
    <property type="match status" value="1"/>
</dbReference>
<accession>A0A4S2E5Q4</accession>
<organism evidence="3 4">
    <name type="scientific">Ligilactobacillus murinus</name>
    <dbReference type="NCBI Taxonomy" id="1622"/>
    <lineage>
        <taxon>Bacteria</taxon>
        <taxon>Bacillati</taxon>
        <taxon>Bacillota</taxon>
        <taxon>Bacilli</taxon>
        <taxon>Lactobacillales</taxon>
        <taxon>Lactobacillaceae</taxon>
        <taxon>Ligilactobacillus</taxon>
    </lineage>
</organism>
<feature type="domain" description="Rib" evidence="2">
    <location>
        <begin position="20"/>
        <end position="90"/>
    </location>
</feature>
<evidence type="ECO:0000256" key="1">
    <source>
        <dbReference type="SAM" id="MobiDB-lite"/>
    </source>
</evidence>
<evidence type="ECO:0000313" key="3">
    <source>
        <dbReference type="EMBL" id="TGY50515.1"/>
    </source>
</evidence>
<dbReference type="InterPro" id="IPR012706">
    <property type="entry name" value="Rib_alpha_Esp_rpt"/>
</dbReference>
<dbReference type="InterPro" id="IPR059115">
    <property type="entry name" value="Rib"/>
</dbReference>
<gene>
    <name evidence="3" type="ORF">E5340_11840</name>
</gene>
<dbReference type="AlphaFoldDB" id="A0A4S2E5Q4"/>
<protein>
    <recommendedName>
        <fullName evidence="2">Rib domain-containing protein</fullName>
    </recommendedName>
</protein>
<reference evidence="3 4" key="1">
    <citation type="submission" date="2019-04" db="EMBL/GenBank/DDBJ databases">
        <title>Microbes associate with the intestines of laboratory mice.</title>
        <authorList>
            <person name="Navarre W."/>
            <person name="Wong E."/>
            <person name="Huang K."/>
            <person name="Tropini C."/>
            <person name="Ng K."/>
            <person name="Yu B."/>
        </authorList>
    </citation>
    <scope>NUCLEOTIDE SEQUENCE [LARGE SCALE GENOMIC DNA]</scope>
    <source>
        <strain evidence="3 4">NM26_J9</strain>
    </source>
</reference>
<name>A0A4S2E5Q4_9LACO</name>
<dbReference type="EMBL" id="SRYK01000186">
    <property type="protein sequence ID" value="TGY50515.1"/>
    <property type="molecule type" value="Genomic_DNA"/>
</dbReference>
<proteinExistence type="predicted"/>
<feature type="non-terminal residue" evidence="3">
    <location>
        <position position="99"/>
    </location>
</feature>
<dbReference type="NCBIfam" id="TIGR02331">
    <property type="entry name" value="rib_alpha"/>
    <property type="match status" value="1"/>
</dbReference>
<dbReference type="RefSeq" id="WP_263854247.1">
    <property type="nucleotide sequence ID" value="NZ_SRYK01000186.1"/>
</dbReference>
<evidence type="ECO:0000313" key="4">
    <source>
        <dbReference type="Proteomes" id="UP000306855"/>
    </source>
</evidence>
<feature type="region of interest" description="Disordered" evidence="1">
    <location>
        <begin position="1"/>
        <end position="23"/>
    </location>
</feature>
<evidence type="ECO:0000259" key="2">
    <source>
        <dbReference type="Pfam" id="PF08428"/>
    </source>
</evidence>
<sequence length="99" mass="10642">VEVVEPPKETPVTKPVSESVDPQAKENLQVGLGKTLEPTKVLDGKTLPTGTRLSWKTPVDTTKVGHQTGELEVTYPDGSKDVVKVTVEVVEPPKETPVT</sequence>